<proteinExistence type="predicted"/>
<dbReference type="PANTHER" id="PTHR31973">
    <property type="entry name" value="POLYPROTEIN, PUTATIVE-RELATED"/>
    <property type="match status" value="1"/>
</dbReference>
<keyword evidence="1" id="KW-0479">Metal-binding</keyword>
<evidence type="ECO:0000313" key="8">
    <source>
        <dbReference type="Proteomes" id="UP001231189"/>
    </source>
</evidence>
<evidence type="ECO:0000259" key="6">
    <source>
        <dbReference type="PROSITE" id="PS50966"/>
    </source>
</evidence>
<reference evidence="7" key="1">
    <citation type="submission" date="2023-07" db="EMBL/GenBank/DDBJ databases">
        <title>A chromosome-level genome assembly of Lolium multiflorum.</title>
        <authorList>
            <person name="Chen Y."/>
            <person name="Copetti D."/>
            <person name="Kolliker R."/>
            <person name="Studer B."/>
        </authorList>
    </citation>
    <scope>NUCLEOTIDE SEQUENCE</scope>
    <source>
        <strain evidence="7">02402/16</strain>
        <tissue evidence="7">Leaf</tissue>
    </source>
</reference>
<dbReference type="SMART" id="SM00575">
    <property type="entry name" value="ZnF_PMZ"/>
    <property type="match status" value="1"/>
</dbReference>
<organism evidence="7 8">
    <name type="scientific">Lolium multiflorum</name>
    <name type="common">Italian ryegrass</name>
    <name type="synonym">Lolium perenne subsp. multiflorum</name>
    <dbReference type="NCBI Taxonomy" id="4521"/>
    <lineage>
        <taxon>Eukaryota</taxon>
        <taxon>Viridiplantae</taxon>
        <taxon>Streptophyta</taxon>
        <taxon>Embryophyta</taxon>
        <taxon>Tracheophyta</taxon>
        <taxon>Spermatophyta</taxon>
        <taxon>Magnoliopsida</taxon>
        <taxon>Liliopsida</taxon>
        <taxon>Poales</taxon>
        <taxon>Poaceae</taxon>
        <taxon>BOP clade</taxon>
        <taxon>Pooideae</taxon>
        <taxon>Poodae</taxon>
        <taxon>Poeae</taxon>
        <taxon>Poeae Chloroplast Group 2 (Poeae type)</taxon>
        <taxon>Loliodinae</taxon>
        <taxon>Loliinae</taxon>
        <taxon>Lolium</taxon>
    </lineage>
</organism>
<dbReference type="InterPro" id="IPR006564">
    <property type="entry name" value="Znf_PMZ"/>
</dbReference>
<dbReference type="PANTHER" id="PTHR31973:SF195">
    <property type="entry name" value="MUDR FAMILY TRANSPOSASE"/>
    <property type="match status" value="1"/>
</dbReference>
<feature type="region of interest" description="Disordered" evidence="5">
    <location>
        <begin position="46"/>
        <end position="81"/>
    </location>
</feature>
<dbReference type="Proteomes" id="UP001231189">
    <property type="component" value="Unassembled WGS sequence"/>
</dbReference>
<feature type="domain" description="SWIM-type" evidence="6">
    <location>
        <begin position="671"/>
        <end position="703"/>
    </location>
</feature>
<comment type="caution">
    <text evidence="7">The sequence shown here is derived from an EMBL/GenBank/DDBJ whole genome shotgun (WGS) entry which is preliminary data.</text>
</comment>
<dbReference type="GO" id="GO:0008270">
    <property type="term" value="F:zinc ion binding"/>
    <property type="evidence" value="ECO:0007669"/>
    <property type="project" value="UniProtKB-KW"/>
</dbReference>
<keyword evidence="3" id="KW-0862">Zinc</keyword>
<accession>A0AAD8RS55</accession>
<evidence type="ECO:0000256" key="5">
    <source>
        <dbReference type="SAM" id="MobiDB-lite"/>
    </source>
</evidence>
<gene>
    <name evidence="7" type="ORF">QYE76_004995</name>
</gene>
<evidence type="ECO:0000256" key="2">
    <source>
        <dbReference type="ARBA" id="ARBA00022771"/>
    </source>
</evidence>
<feature type="compositionally biased region" description="Polar residues" evidence="5">
    <location>
        <begin position="47"/>
        <end position="58"/>
    </location>
</feature>
<protein>
    <recommendedName>
        <fullName evidence="6">SWIM-type domain-containing protein</fullName>
    </recommendedName>
</protein>
<evidence type="ECO:0000313" key="7">
    <source>
        <dbReference type="EMBL" id="KAK1630680.1"/>
    </source>
</evidence>
<keyword evidence="2 4" id="KW-0863">Zinc-finger</keyword>
<dbReference type="EMBL" id="JAUUTY010000005">
    <property type="protein sequence ID" value="KAK1630680.1"/>
    <property type="molecule type" value="Genomic_DNA"/>
</dbReference>
<dbReference type="AlphaFoldDB" id="A0AAD8RS55"/>
<dbReference type="InterPro" id="IPR018289">
    <property type="entry name" value="MULE_transposase_dom"/>
</dbReference>
<keyword evidence="8" id="KW-1185">Reference proteome</keyword>
<sequence length="849" mass="97527">MRINSEQRWVAYKEVVAESLDKALELFATKKFDTALHLDLNRLASPLNGTSHQPLNQEEISEPRCNHEANDEEEEDGNEVELHENNVGDLDKYYIQENMDRELPYSRCYASDSDDDGPDEEIDEEGFTAKEAEAHEKVLGRDHRVPLFHDLSLADEAIVDGGMGVVLGPRPISHRDDNHAMNGIASGIKFSTLLELKHWLKEYSVKHHRPYKVVHSNVKQRYTVKCEEDGCPWVVRARPLKGGPDWHISSCVSTHMCRGMRMDGKDAKHEHRQLKSEFIAYRLSNSISSLPTMSIKSVQELVQAIFNYEVKYGKAWKAKQAAFKMLYGDWEEAYNRLPRLLGAMAAANPGMVHVVEPYGNKTRIYNGKKVRVFGRAFWAFQQCVRAFEHCRPIICVDGTFLTGQFKGTLLVAIANDGQNRLVPLAFALVEVENNDNWEWFFHILRTKVLPTHRETCVISDRHQAILNAVMIDIPGYAPLHHRWCMRHFCANFYRACGSKELADDLQDCCLAYTDRRFANLYNRLLANKKLNPGGLEFLNRHIQDVPKWARAYDEGGRRYGHMTSNLAECFNKVLKGVRALPVTAIVRYTFDKMNMYFLKYSDETEMQIAGMFKKNKHKYKYPPKIDEWMEFQSRKADSQVATLFDNDELIYQVDEPGGTTGDGVQHGGRAFKVSLKICDCTCGRPLLLHLACSHLLTAARTRHVDYNHPLTVRESEFSMETIKKTWEPRFHPYLDQSQWPEYHGVQLWPDPDWKVVRRGRRRTKRFRSDMDGWGRGGAREWGADQFQEPRERARCGTCNGEGHNARKCEQRKRAKGNEANNSQPLLPRRELGRGTDDCKAVLAGATLEG</sequence>
<dbReference type="Pfam" id="PF10551">
    <property type="entry name" value="MULE"/>
    <property type="match status" value="1"/>
</dbReference>
<feature type="region of interest" description="Disordered" evidence="5">
    <location>
        <begin position="799"/>
        <end position="833"/>
    </location>
</feature>
<evidence type="ECO:0000256" key="3">
    <source>
        <dbReference type="ARBA" id="ARBA00022833"/>
    </source>
</evidence>
<dbReference type="InterPro" id="IPR007527">
    <property type="entry name" value="Znf_SWIM"/>
</dbReference>
<evidence type="ECO:0000256" key="1">
    <source>
        <dbReference type="ARBA" id="ARBA00022723"/>
    </source>
</evidence>
<evidence type="ECO:0000256" key="4">
    <source>
        <dbReference type="PROSITE-ProRule" id="PRU00325"/>
    </source>
</evidence>
<dbReference type="PROSITE" id="PS50966">
    <property type="entry name" value="ZF_SWIM"/>
    <property type="match status" value="1"/>
</dbReference>
<dbReference type="Pfam" id="PF03108">
    <property type="entry name" value="DBD_Tnp_Mut"/>
    <property type="match status" value="1"/>
</dbReference>
<feature type="compositionally biased region" description="Acidic residues" evidence="5">
    <location>
        <begin position="70"/>
        <end position="79"/>
    </location>
</feature>
<dbReference type="InterPro" id="IPR004332">
    <property type="entry name" value="Transposase_MuDR"/>
</dbReference>
<name>A0AAD8RS55_LOLMU</name>